<dbReference type="InterPro" id="IPR011333">
    <property type="entry name" value="SKP1/BTB/POZ_sf"/>
</dbReference>
<evidence type="ECO:0000256" key="1">
    <source>
        <dbReference type="SAM" id="MobiDB-lite"/>
    </source>
</evidence>
<dbReference type="InterPro" id="IPR000210">
    <property type="entry name" value="BTB/POZ_dom"/>
</dbReference>
<sequence length="577" mass="65797">MSDDHSDLYLSKKDSDVTLEINGTELPAHRSILSKGSEYFKAMFACPFIEAKSSTITLNETNSDAFKVVLKYIYTSSVEFECEVPIHSSSFDGIFAIFVCARYYLVDDLAKEALLFVKKNCPTPQMLNIAIEYCIDELITYSTFSIQMKAHGIVKNKVFDKLSCRALEHLLKHRLNTRESTVFKALVSWMRANPDDSALFPQMLDHIDLYLLEKKEMEVLFKPEELIDRNLCENLLTQQRKRAKEVLKLVNLDVIGGVNGIRIIEGIICWPSKSAIHIEPERRKKVVIVDLKELFLLNYFKLALRHNVSYTVSVSKDARTWECVIDRSNHTCFGWQELYFEARLVRFIRFESTSWFLTIDADMEALYSTKSVEIDPATTIIIPKQNVAPMKMVFRQNASDISGAYISGDETNGHMKHGIRHGYRSIILQLSQPYIIGSLKLLLKEESSYYIKIAATGVDSFTFVKKDWKLVFMETNASGWRTVTFKKQPRLAPRAYIVDLAEEDDNGEAEEPSEDDNTTPSIARLSAWPEATACDDSNGSTFSPPPQHIFNGRPKSEHVQITHKAFFVNSFPGSLFD</sequence>
<dbReference type="Pfam" id="PF07707">
    <property type="entry name" value="BACK"/>
    <property type="match status" value="1"/>
</dbReference>
<keyword evidence="3" id="KW-1185">Reference proteome</keyword>
<dbReference type="PANTHER" id="PTHR46306:SF1">
    <property type="entry name" value="BTB_POZ DOMAIN-CONTAINING PROTEIN 9"/>
    <property type="match status" value="1"/>
</dbReference>
<reference evidence="4" key="2">
    <citation type="submission" date="2020-10" db="UniProtKB">
        <authorList>
            <consortium name="WormBaseParasite"/>
        </authorList>
    </citation>
    <scope>IDENTIFICATION</scope>
</reference>
<dbReference type="PANTHER" id="PTHR46306">
    <property type="entry name" value="BTB/POZ DOMAIN-CONTAINING PROTEIN 9"/>
    <property type="match status" value="1"/>
</dbReference>
<feature type="region of interest" description="Disordered" evidence="1">
    <location>
        <begin position="533"/>
        <end position="555"/>
    </location>
</feature>
<dbReference type="GO" id="GO:0005737">
    <property type="term" value="C:cytoplasm"/>
    <property type="evidence" value="ECO:0007669"/>
    <property type="project" value="TreeGrafter"/>
</dbReference>
<feature type="domain" description="BTB" evidence="2">
    <location>
        <begin position="15"/>
        <end position="82"/>
    </location>
</feature>
<evidence type="ECO:0000313" key="3">
    <source>
        <dbReference type="Proteomes" id="UP000492821"/>
    </source>
</evidence>
<dbReference type="Gene3D" id="3.30.710.10">
    <property type="entry name" value="Potassium Channel Kv1.1, Chain A"/>
    <property type="match status" value="1"/>
</dbReference>
<dbReference type="InterPro" id="IPR008979">
    <property type="entry name" value="Galactose-bd-like_sf"/>
</dbReference>
<dbReference type="CDD" id="cd18186">
    <property type="entry name" value="BTB_POZ_ZBTB_KLHL-like"/>
    <property type="match status" value="1"/>
</dbReference>
<dbReference type="Proteomes" id="UP000492821">
    <property type="component" value="Unassembled WGS sequence"/>
</dbReference>
<dbReference type="Pfam" id="PF00651">
    <property type="entry name" value="BTB"/>
    <property type="match status" value="1"/>
</dbReference>
<dbReference type="Gene3D" id="1.25.40.420">
    <property type="match status" value="1"/>
</dbReference>
<dbReference type="SUPFAM" id="SSF54695">
    <property type="entry name" value="POZ domain"/>
    <property type="match status" value="1"/>
</dbReference>
<evidence type="ECO:0000313" key="4">
    <source>
        <dbReference type="WBParaSite" id="Pan_g8963.t1"/>
    </source>
</evidence>
<protein>
    <submittedName>
        <fullName evidence="4">BTB domain-containing protein</fullName>
    </submittedName>
</protein>
<dbReference type="SUPFAM" id="SSF49785">
    <property type="entry name" value="Galactose-binding domain-like"/>
    <property type="match status" value="1"/>
</dbReference>
<evidence type="ECO:0000259" key="2">
    <source>
        <dbReference type="PROSITE" id="PS50097"/>
    </source>
</evidence>
<dbReference type="InterPro" id="IPR011705">
    <property type="entry name" value="BACK"/>
</dbReference>
<dbReference type="SMART" id="SM00225">
    <property type="entry name" value="BTB"/>
    <property type="match status" value="1"/>
</dbReference>
<dbReference type="InterPro" id="IPR052407">
    <property type="entry name" value="BTB_POZ_domain_cont_9"/>
</dbReference>
<dbReference type="AlphaFoldDB" id="A0A7E4WC59"/>
<dbReference type="WBParaSite" id="Pan_g8963.t1">
    <property type="protein sequence ID" value="Pan_g8963.t1"/>
    <property type="gene ID" value="Pan_g8963"/>
</dbReference>
<proteinExistence type="predicted"/>
<reference evidence="3" key="1">
    <citation type="journal article" date="2013" name="Genetics">
        <title>The draft genome and transcriptome of Panagrellus redivivus are shaped by the harsh demands of a free-living lifestyle.</title>
        <authorList>
            <person name="Srinivasan J."/>
            <person name="Dillman A.R."/>
            <person name="Macchietto M.G."/>
            <person name="Heikkinen L."/>
            <person name="Lakso M."/>
            <person name="Fracchia K.M."/>
            <person name="Antoshechkin I."/>
            <person name="Mortazavi A."/>
            <person name="Wong G."/>
            <person name="Sternberg P.W."/>
        </authorList>
    </citation>
    <scope>NUCLEOTIDE SEQUENCE [LARGE SCALE GENOMIC DNA]</scope>
    <source>
        <strain evidence="3">MT8872</strain>
    </source>
</reference>
<name>A0A7E4WC59_PANRE</name>
<organism evidence="3 4">
    <name type="scientific">Panagrellus redivivus</name>
    <name type="common">Microworm</name>
    <dbReference type="NCBI Taxonomy" id="6233"/>
    <lineage>
        <taxon>Eukaryota</taxon>
        <taxon>Metazoa</taxon>
        <taxon>Ecdysozoa</taxon>
        <taxon>Nematoda</taxon>
        <taxon>Chromadorea</taxon>
        <taxon>Rhabditida</taxon>
        <taxon>Tylenchina</taxon>
        <taxon>Panagrolaimomorpha</taxon>
        <taxon>Panagrolaimoidea</taxon>
        <taxon>Panagrolaimidae</taxon>
        <taxon>Panagrellus</taxon>
    </lineage>
</organism>
<dbReference type="GO" id="GO:0008344">
    <property type="term" value="P:adult locomotory behavior"/>
    <property type="evidence" value="ECO:0007669"/>
    <property type="project" value="TreeGrafter"/>
</dbReference>
<accession>A0A7E4WC59</accession>
<dbReference type="GO" id="GO:0050804">
    <property type="term" value="P:modulation of chemical synaptic transmission"/>
    <property type="evidence" value="ECO:0007669"/>
    <property type="project" value="TreeGrafter"/>
</dbReference>
<dbReference type="PROSITE" id="PS50097">
    <property type="entry name" value="BTB"/>
    <property type="match status" value="1"/>
</dbReference>
<dbReference type="GO" id="GO:0048512">
    <property type="term" value="P:circadian behavior"/>
    <property type="evidence" value="ECO:0007669"/>
    <property type="project" value="TreeGrafter"/>
</dbReference>